<feature type="transmembrane region" description="Helical" evidence="10">
    <location>
        <begin position="279"/>
        <end position="301"/>
    </location>
</feature>
<dbReference type="InterPro" id="IPR032974">
    <property type="entry name" value="Polypren_kinase"/>
</dbReference>
<feature type="transmembrane region" description="Helical" evidence="10">
    <location>
        <begin position="380"/>
        <end position="396"/>
    </location>
</feature>
<gene>
    <name evidence="11" type="ORF">NDES1114_LOCUS816</name>
</gene>
<feature type="transmembrane region" description="Helical" evidence="10">
    <location>
        <begin position="142"/>
        <end position="174"/>
    </location>
</feature>
<evidence type="ECO:0000313" key="11">
    <source>
        <dbReference type="EMBL" id="CAD9089140.1"/>
    </source>
</evidence>
<dbReference type="GO" id="GO:0043048">
    <property type="term" value="P:dolichyl monophosphate biosynthetic process"/>
    <property type="evidence" value="ECO:0007669"/>
    <property type="project" value="TreeGrafter"/>
</dbReference>
<accession>A0A7S1KXY7</accession>
<dbReference type="EMBL" id="HBGF01001185">
    <property type="protein sequence ID" value="CAD9089140.1"/>
    <property type="molecule type" value="Transcribed_RNA"/>
</dbReference>
<protein>
    <recommendedName>
        <fullName evidence="3">dolichol kinase</fullName>
        <ecNumber evidence="3">2.7.1.108</ecNumber>
    </recommendedName>
</protein>
<evidence type="ECO:0000256" key="5">
    <source>
        <dbReference type="ARBA" id="ARBA00022692"/>
    </source>
</evidence>
<evidence type="ECO:0000256" key="8">
    <source>
        <dbReference type="ARBA" id="ARBA00022989"/>
    </source>
</evidence>
<evidence type="ECO:0000256" key="3">
    <source>
        <dbReference type="ARBA" id="ARBA00012132"/>
    </source>
</evidence>
<sequence>MRLSTGLVLALVVALGFKGVFGSGQLVLTGLLWALAVRAVRRSLPRSRSNSGAPNGAPKASSAAASKRTEEFAAHEIPPAALLLVAAAAVAEKLDVQSYAVAMSAMPTYVTLGFAFVCSTWGADVVANGSCDAPATEQRKQLFFGTSIVAAVLGMLTLKPTVPLAIAAAAFVAFETFHGLRKKTGATEAFLVASLCAWLALDVVGNNDIAGLVPGDDDDDVARDTFALQRMAQHIHRPTTTTVEHVLGRGCLEAAWLFCWLFARVTSRWWSNDANRRHAAAAVCAALALAAAACHVVMVVVSASGGSADVAVRRVRERLLGDVTTFDDLPNILLTVPTAMRVNRFFPTYCVVAWLVGVPIASLAALFAPETLLPRIVRRKLFHFIAVAAFVIPTALNPPFMAMWWCIAVAACSVIEALRSTDTFKVGTIVTPLVAGVIDTRDAAVVRTHLYLMAGCGISVVLNNRTVFHFKNAQAWYAVTWGNFMPGLGALGVLDAAAACAGVLFGGPKLATALQPVLPASWSASNSALSHKSVAGTIGGCVCAAAAAVLPLVVVVYGDAWLSETPSFSFAAVPVTAWARVAAVSAGAALYEAVTDGVDNLELPLFTLALCRLLL</sequence>
<comment type="similarity">
    <text evidence="2">Belongs to the polyprenol kinase family.</text>
</comment>
<feature type="transmembrane region" description="Helical" evidence="10">
    <location>
        <begin position="98"/>
        <end position="122"/>
    </location>
</feature>
<dbReference type="AlphaFoldDB" id="A0A7S1KXY7"/>
<keyword evidence="9 10" id="KW-0472">Membrane</keyword>
<keyword evidence="4" id="KW-0808">Transferase</keyword>
<dbReference type="GO" id="GO:0005789">
    <property type="term" value="C:endoplasmic reticulum membrane"/>
    <property type="evidence" value="ECO:0007669"/>
    <property type="project" value="UniProtKB-SubCell"/>
</dbReference>
<feature type="transmembrane region" description="Helical" evidence="10">
    <location>
        <begin position="534"/>
        <end position="557"/>
    </location>
</feature>
<organism evidence="11">
    <name type="scientific">Neobodo designis</name>
    <name type="common">Flagellated protozoan</name>
    <name type="synonym">Bodo designis</name>
    <dbReference type="NCBI Taxonomy" id="312471"/>
    <lineage>
        <taxon>Eukaryota</taxon>
        <taxon>Discoba</taxon>
        <taxon>Euglenozoa</taxon>
        <taxon>Kinetoplastea</taxon>
        <taxon>Metakinetoplastina</taxon>
        <taxon>Neobodonida</taxon>
        <taxon>Neobodo</taxon>
    </lineage>
</organism>
<keyword evidence="5 10" id="KW-0812">Transmembrane</keyword>
<evidence type="ECO:0000256" key="9">
    <source>
        <dbReference type="ARBA" id="ARBA00023136"/>
    </source>
</evidence>
<keyword evidence="7" id="KW-0256">Endoplasmic reticulum</keyword>
<evidence type="ECO:0000256" key="2">
    <source>
        <dbReference type="ARBA" id="ARBA00010794"/>
    </source>
</evidence>
<dbReference type="GO" id="GO:0004168">
    <property type="term" value="F:dolichol kinase activity"/>
    <property type="evidence" value="ECO:0007669"/>
    <property type="project" value="UniProtKB-EC"/>
</dbReference>
<evidence type="ECO:0000256" key="7">
    <source>
        <dbReference type="ARBA" id="ARBA00022824"/>
    </source>
</evidence>
<name>A0A7S1KXY7_NEODS</name>
<reference evidence="11" key="1">
    <citation type="submission" date="2021-01" db="EMBL/GenBank/DDBJ databases">
        <authorList>
            <person name="Corre E."/>
            <person name="Pelletier E."/>
            <person name="Niang G."/>
            <person name="Scheremetjew M."/>
            <person name="Finn R."/>
            <person name="Kale V."/>
            <person name="Holt S."/>
            <person name="Cochrane G."/>
            <person name="Meng A."/>
            <person name="Brown T."/>
            <person name="Cohen L."/>
        </authorList>
    </citation>
    <scope>NUCLEOTIDE SEQUENCE</scope>
    <source>
        <strain evidence="11">CCAP 1951/1</strain>
    </source>
</reference>
<evidence type="ECO:0000256" key="10">
    <source>
        <dbReference type="SAM" id="Phobius"/>
    </source>
</evidence>
<evidence type="ECO:0000256" key="4">
    <source>
        <dbReference type="ARBA" id="ARBA00022679"/>
    </source>
</evidence>
<keyword evidence="6" id="KW-0418">Kinase</keyword>
<evidence type="ECO:0000256" key="6">
    <source>
        <dbReference type="ARBA" id="ARBA00022777"/>
    </source>
</evidence>
<dbReference type="PANTHER" id="PTHR13205:SF15">
    <property type="entry name" value="DOLICHOL KINASE"/>
    <property type="match status" value="1"/>
</dbReference>
<feature type="transmembrane region" description="Helical" evidence="10">
    <location>
        <begin position="346"/>
        <end position="368"/>
    </location>
</feature>
<keyword evidence="8 10" id="KW-1133">Transmembrane helix</keyword>
<comment type="subcellular location">
    <subcellularLocation>
        <location evidence="1">Endoplasmic reticulum membrane</location>
        <topology evidence="1">Multi-pass membrane protein</topology>
    </subcellularLocation>
</comment>
<proteinExistence type="inferred from homology"/>
<dbReference type="PANTHER" id="PTHR13205">
    <property type="entry name" value="TRANSMEMBRANE PROTEIN 15-RELATED"/>
    <property type="match status" value="1"/>
</dbReference>
<evidence type="ECO:0000256" key="1">
    <source>
        <dbReference type="ARBA" id="ARBA00004477"/>
    </source>
</evidence>
<dbReference type="EC" id="2.7.1.108" evidence="3"/>